<dbReference type="GO" id="GO:0016887">
    <property type="term" value="F:ATP hydrolysis activity"/>
    <property type="evidence" value="ECO:0007669"/>
    <property type="project" value="InterPro"/>
</dbReference>
<dbReference type="GO" id="GO:0000287">
    <property type="term" value="F:magnesium ion binding"/>
    <property type="evidence" value="ECO:0007669"/>
    <property type="project" value="UniProtKB-UniRule"/>
</dbReference>
<keyword evidence="8 16" id="KW-0547">Nucleotide-binding</keyword>
<evidence type="ECO:0000256" key="15">
    <source>
        <dbReference type="ARBA" id="ARBA00023136"/>
    </source>
</evidence>
<feature type="domain" description="P-type ATPase A" evidence="17">
    <location>
        <begin position="103"/>
        <end position="205"/>
    </location>
</feature>
<dbReference type="InterPro" id="IPR023298">
    <property type="entry name" value="ATPase_P-typ_TM_dom_sf"/>
</dbReference>
<dbReference type="Gene3D" id="2.70.150.10">
    <property type="entry name" value="Calcium-transporting ATPase, cytoplasmic transduction domain A"/>
    <property type="match status" value="1"/>
</dbReference>
<keyword evidence="5 16" id="KW-0597">Phosphoprotein</keyword>
<feature type="transmembrane region" description="Helical" evidence="16">
    <location>
        <begin position="62"/>
        <end position="82"/>
    </location>
</feature>
<evidence type="ECO:0000256" key="10">
    <source>
        <dbReference type="ARBA" id="ARBA00022842"/>
    </source>
</evidence>
<dbReference type="Proteomes" id="UP000036061">
    <property type="component" value="Chromosome"/>
</dbReference>
<dbReference type="GO" id="GO:0005886">
    <property type="term" value="C:plasma membrane"/>
    <property type="evidence" value="ECO:0007669"/>
    <property type="project" value="UniProtKB-SubCell"/>
</dbReference>
<evidence type="ECO:0000256" key="13">
    <source>
        <dbReference type="ARBA" id="ARBA00022989"/>
    </source>
</evidence>
<sequence length="679" mass="71899">MSRTRTVALPKDLYQRAFVESFKKLDPRVMMKNPVMFVVEIGFFITLLLTFVPNLFGGASDPFYNGVVSFILFVTILFANFAEALAEGRGKAQAESLKKTKQDTQAKKVGKDGRIQVVSSTELRKGDLVIVEAGELIPSDGEIVEGVASVDESAITGESAPVIKEAGGDFSSVTGGTRVVSDRIRVRVTTDPGESFLDRMISLVEGAKRQKTPNEIALNTLLVSLTLIFLIVCTTLQPIANYVNAAIPVATLIALLVCLIPTTIGGLLSAIGIAGMDRVTQFNVIAMSGKAVEASGDINTIILDKTGTITHGNRMAAEFVTVGNSKSTELNRVAAQSSVHDETPEGRSVVELAKKQGLAPAELELPGSEGVEFRAETRMSGTNLASGVLIRKGAVDAIKKYVAEQGGNIPADLDEKANRIATAGGTPLAVAEGNTILGLIYLKDTVKPGMRERFEELRRMGIRTVMCTGDNPLTAATIAREAGVDDFVAEAKPEDKIALIRKEQAAGKLVAMTGDGTNDAPALAQADVGLAMNTGTVAAKEAANMVDLDSDPTKIIEVVAIGKQLLMTRGALTTFSIANDVAKYFAIIPAMFMLAIPQMSALNIMGLATPQSAILSALIFNAIIIPILIPLAMKGVKYTPMSATKLLSRNLVIYGLGGIIVPFVGIKLIDLILVGLNLV</sequence>
<evidence type="ECO:0000256" key="11">
    <source>
        <dbReference type="ARBA" id="ARBA00022958"/>
    </source>
</evidence>
<comment type="subunit">
    <text evidence="16">The system is composed of three essential subunits: KdpA, KdpB and KdpC.</text>
</comment>
<evidence type="ECO:0000313" key="18">
    <source>
        <dbReference type="EMBL" id="AWX53957.1"/>
    </source>
</evidence>
<feature type="binding site" evidence="16">
    <location>
        <begin position="373"/>
        <end position="380"/>
    </location>
    <ligand>
        <name>ATP</name>
        <dbReference type="ChEBI" id="CHEBI:30616"/>
    </ligand>
</feature>
<dbReference type="CDD" id="cd02078">
    <property type="entry name" value="P-type_ATPase_K"/>
    <property type="match status" value="1"/>
</dbReference>
<dbReference type="PANTHER" id="PTHR43743:SF1">
    <property type="entry name" value="POTASSIUM-TRANSPORTING ATPASE ATP-BINDING SUBUNIT"/>
    <property type="match status" value="1"/>
</dbReference>
<dbReference type="AlphaFoldDB" id="A0A2Z4MBT6"/>
<keyword evidence="13 16" id="KW-1133">Transmembrane helix</keyword>
<dbReference type="Gene3D" id="3.40.50.1000">
    <property type="entry name" value="HAD superfamily/HAD-like"/>
    <property type="match status" value="1"/>
</dbReference>
<dbReference type="InterPro" id="IPR008250">
    <property type="entry name" value="ATPase_P-typ_transduc_dom_A_sf"/>
</dbReference>
<evidence type="ECO:0000256" key="5">
    <source>
        <dbReference type="ARBA" id="ARBA00022553"/>
    </source>
</evidence>
<feature type="transmembrane region" description="Helical" evidence="16">
    <location>
        <begin position="651"/>
        <end position="676"/>
    </location>
</feature>
<keyword evidence="10 16" id="KW-0460">Magnesium</keyword>
<dbReference type="SUPFAM" id="SSF81653">
    <property type="entry name" value="Calcium ATPase, transduction domain A"/>
    <property type="match status" value="1"/>
</dbReference>
<dbReference type="SFLD" id="SFLDF00027">
    <property type="entry name" value="p-type_atpase"/>
    <property type="match status" value="1"/>
</dbReference>
<dbReference type="GO" id="GO:0008556">
    <property type="term" value="F:P-type potassium transmembrane transporter activity"/>
    <property type="evidence" value="ECO:0007669"/>
    <property type="project" value="UniProtKB-UniRule"/>
</dbReference>
<dbReference type="EC" id="7.2.2.6" evidence="16"/>
<keyword evidence="3 16" id="KW-1003">Cell membrane</keyword>
<feature type="binding site" evidence="16">
    <location>
        <position position="519"/>
    </location>
    <ligand>
        <name>Mg(2+)</name>
        <dbReference type="ChEBI" id="CHEBI:18420"/>
    </ligand>
</feature>
<feature type="binding site" evidence="16">
    <location>
        <position position="515"/>
    </location>
    <ligand>
        <name>Mg(2+)</name>
        <dbReference type="ChEBI" id="CHEBI:18420"/>
    </ligand>
</feature>
<dbReference type="InterPro" id="IPR023299">
    <property type="entry name" value="ATPase_P-typ_cyto_dom_N"/>
</dbReference>
<name>A0A2Z4MBT6_BREBE</name>
<dbReference type="InterPro" id="IPR036412">
    <property type="entry name" value="HAD-like_sf"/>
</dbReference>
<keyword evidence="6 16" id="KW-0812">Transmembrane</keyword>
<evidence type="ECO:0000256" key="4">
    <source>
        <dbReference type="ARBA" id="ARBA00022538"/>
    </source>
</evidence>
<dbReference type="GO" id="GO:0005524">
    <property type="term" value="F:ATP binding"/>
    <property type="evidence" value="ECO:0007669"/>
    <property type="project" value="UniProtKB-UniRule"/>
</dbReference>
<dbReference type="InterPro" id="IPR001757">
    <property type="entry name" value="P_typ_ATPase"/>
</dbReference>
<evidence type="ECO:0000256" key="6">
    <source>
        <dbReference type="ARBA" id="ARBA00022692"/>
    </source>
</evidence>
<feature type="transmembrane region" description="Helical" evidence="16">
    <location>
        <begin position="245"/>
        <end position="268"/>
    </location>
</feature>
<feature type="binding site" evidence="16">
    <location>
        <position position="345"/>
    </location>
    <ligand>
        <name>ATP</name>
        <dbReference type="ChEBI" id="CHEBI:30616"/>
    </ligand>
</feature>
<dbReference type="NCBIfam" id="TIGR01494">
    <property type="entry name" value="ATPase_P-type"/>
    <property type="match status" value="2"/>
</dbReference>
<organism evidence="18 19">
    <name type="scientific">Brevibacillus brevis</name>
    <name type="common">Bacillus brevis</name>
    <dbReference type="NCBI Taxonomy" id="1393"/>
    <lineage>
        <taxon>Bacteria</taxon>
        <taxon>Bacillati</taxon>
        <taxon>Bacillota</taxon>
        <taxon>Bacilli</taxon>
        <taxon>Bacillales</taxon>
        <taxon>Paenibacillaceae</taxon>
        <taxon>Brevibacillus</taxon>
    </lineage>
</organism>
<feature type="binding site" evidence="16">
    <location>
        <position position="392"/>
    </location>
    <ligand>
        <name>ATP</name>
        <dbReference type="ChEBI" id="CHEBI:30616"/>
    </ligand>
</feature>
<evidence type="ECO:0000259" key="17">
    <source>
        <dbReference type="Pfam" id="PF00122"/>
    </source>
</evidence>
<dbReference type="SUPFAM" id="SSF56784">
    <property type="entry name" value="HAD-like"/>
    <property type="match status" value="1"/>
</dbReference>
<dbReference type="PRINTS" id="PR00119">
    <property type="entry name" value="CATATPASE"/>
</dbReference>
<dbReference type="Gene3D" id="3.40.1110.10">
    <property type="entry name" value="Calcium-transporting ATPase, cytoplasmic domain N"/>
    <property type="match status" value="1"/>
</dbReference>
<dbReference type="InterPro" id="IPR059000">
    <property type="entry name" value="ATPase_P-type_domA"/>
</dbReference>
<evidence type="ECO:0000256" key="2">
    <source>
        <dbReference type="ARBA" id="ARBA00022448"/>
    </source>
</evidence>
<evidence type="ECO:0000256" key="12">
    <source>
        <dbReference type="ARBA" id="ARBA00022967"/>
    </source>
</evidence>
<dbReference type="EMBL" id="CP030117">
    <property type="protein sequence ID" value="AWX53957.1"/>
    <property type="molecule type" value="Genomic_DNA"/>
</dbReference>
<keyword evidence="11 16" id="KW-0630">Potassium</keyword>
<dbReference type="PANTHER" id="PTHR43743">
    <property type="entry name" value="POTASSIUM-TRANSPORTING ATPASE ATP-BINDING SUBUNIT"/>
    <property type="match status" value="1"/>
</dbReference>
<dbReference type="RefSeq" id="WP_048036122.1">
    <property type="nucleotide sequence ID" value="NZ_CP030117.1"/>
</dbReference>
<keyword evidence="12 16" id="KW-1278">Translocase</keyword>
<dbReference type="InterPro" id="IPR006391">
    <property type="entry name" value="P-type_ATPase_bsu_IA"/>
</dbReference>
<keyword evidence="4 16" id="KW-0633">Potassium transport</keyword>
<reference evidence="18 19" key="1">
    <citation type="journal article" date="2015" name="Genome Announc.">
        <title>Draft Genome Sequence of Brevibacillus brevis DZQ7, a Plant Growth-Promoting Rhizobacterium with Broad-Spectrum Antimicrobial Activity.</title>
        <authorList>
            <person name="Hou Q."/>
            <person name="Wang C."/>
            <person name="Hou X."/>
            <person name="Xia Z."/>
            <person name="Ye J."/>
            <person name="Liu K."/>
            <person name="Liu H."/>
            <person name="Wang J."/>
            <person name="Guo H."/>
            <person name="Yu X."/>
            <person name="Yang Y."/>
            <person name="Du B."/>
            <person name="Ding Y."/>
        </authorList>
    </citation>
    <scope>NUCLEOTIDE SEQUENCE [LARGE SCALE GENOMIC DNA]</scope>
    <source>
        <strain evidence="18 19">DZQ7</strain>
    </source>
</reference>
<evidence type="ECO:0000256" key="14">
    <source>
        <dbReference type="ARBA" id="ARBA00023065"/>
    </source>
</evidence>
<evidence type="ECO:0000256" key="3">
    <source>
        <dbReference type="ARBA" id="ARBA00022475"/>
    </source>
</evidence>
<dbReference type="Pfam" id="PF00122">
    <property type="entry name" value="E1-E2_ATPase"/>
    <property type="match status" value="1"/>
</dbReference>
<dbReference type="SFLD" id="SFLDS00003">
    <property type="entry name" value="Haloacid_Dehalogenase"/>
    <property type="match status" value="1"/>
</dbReference>
<keyword evidence="15 16" id="KW-0472">Membrane</keyword>
<evidence type="ECO:0000256" key="9">
    <source>
        <dbReference type="ARBA" id="ARBA00022840"/>
    </source>
</evidence>
<dbReference type="HAMAP" id="MF_00285">
    <property type="entry name" value="KdpB"/>
    <property type="match status" value="1"/>
</dbReference>
<comment type="catalytic activity">
    <reaction evidence="16">
        <text>K(+)(out) + ATP + H2O = K(+)(in) + ADP + phosphate + H(+)</text>
        <dbReference type="Rhea" id="RHEA:16777"/>
        <dbReference type="ChEBI" id="CHEBI:15377"/>
        <dbReference type="ChEBI" id="CHEBI:15378"/>
        <dbReference type="ChEBI" id="CHEBI:29103"/>
        <dbReference type="ChEBI" id="CHEBI:30616"/>
        <dbReference type="ChEBI" id="CHEBI:43474"/>
        <dbReference type="ChEBI" id="CHEBI:456216"/>
        <dbReference type="EC" id="7.2.2.6"/>
    </reaction>
</comment>
<keyword evidence="7 16" id="KW-0479">Metal-binding</keyword>
<comment type="subcellular location">
    <subcellularLocation>
        <location evidence="16">Cell membrane</location>
        <topology evidence="16">Multi-pass membrane protein</topology>
    </subcellularLocation>
    <subcellularLocation>
        <location evidence="1">Membrane</location>
        <topology evidence="1">Multi-pass membrane protein</topology>
    </subcellularLocation>
</comment>
<dbReference type="Pfam" id="PF00702">
    <property type="entry name" value="Hydrolase"/>
    <property type="match status" value="1"/>
</dbReference>
<feature type="transmembrane region" description="Helical" evidence="16">
    <location>
        <begin position="216"/>
        <end position="239"/>
    </location>
</feature>
<dbReference type="InterPro" id="IPR044492">
    <property type="entry name" value="P_typ_ATPase_HD_dom"/>
</dbReference>
<dbReference type="InterPro" id="IPR018303">
    <property type="entry name" value="ATPase_P-typ_P_site"/>
</dbReference>
<evidence type="ECO:0000256" key="16">
    <source>
        <dbReference type="HAMAP-Rule" id="MF_00285"/>
    </source>
</evidence>
<dbReference type="InterPro" id="IPR023214">
    <property type="entry name" value="HAD_sf"/>
</dbReference>
<evidence type="ECO:0000256" key="8">
    <source>
        <dbReference type="ARBA" id="ARBA00022741"/>
    </source>
</evidence>
<keyword evidence="2 16" id="KW-0813">Transport</keyword>
<evidence type="ECO:0000313" key="19">
    <source>
        <dbReference type="Proteomes" id="UP000036061"/>
    </source>
</evidence>
<feature type="transmembrane region" description="Helical" evidence="16">
    <location>
        <begin position="35"/>
        <end position="56"/>
    </location>
</feature>
<keyword evidence="18" id="KW-0378">Hydrolase</keyword>
<feature type="transmembrane region" description="Helical" evidence="16">
    <location>
        <begin position="584"/>
        <end position="607"/>
    </location>
</feature>
<protein>
    <recommendedName>
        <fullName evidence="16">Potassium-transporting ATPase ATP-binding subunit</fullName>
        <ecNumber evidence="16">7.2.2.6</ecNumber>
    </recommendedName>
    <alternativeName>
        <fullName evidence="16">ATP phosphohydrolase [potassium-transporting] B chain</fullName>
    </alternativeName>
    <alternativeName>
        <fullName evidence="16">Potassium-binding and translocating subunit B</fullName>
    </alternativeName>
    <alternativeName>
        <fullName evidence="16">Potassium-translocating ATPase B chain</fullName>
    </alternativeName>
</protein>
<feature type="active site" description="4-aspartylphosphate intermediate" evidence="16">
    <location>
        <position position="304"/>
    </location>
</feature>
<dbReference type="NCBIfam" id="TIGR01497">
    <property type="entry name" value="kdpB"/>
    <property type="match status" value="1"/>
</dbReference>
<dbReference type="SUPFAM" id="SSF81665">
    <property type="entry name" value="Calcium ATPase, transmembrane domain M"/>
    <property type="match status" value="1"/>
</dbReference>
<feature type="transmembrane region" description="Helical" evidence="16">
    <location>
        <begin position="613"/>
        <end position="631"/>
    </location>
</feature>
<comment type="function">
    <text evidence="16">Part of the high-affinity ATP-driven potassium transport (or Kdp) system, which catalyzes the hydrolysis of ATP coupled with the electrogenic transport of potassium into the cytoplasm. This subunit is responsible for energy coupling to the transport system and for the release of the potassium ions to the cytoplasm.</text>
</comment>
<accession>A0A2Z4MBT6</accession>
<proteinExistence type="inferred from homology"/>
<feature type="binding site" evidence="16">
    <location>
        <position position="341"/>
    </location>
    <ligand>
        <name>ATP</name>
        <dbReference type="ChEBI" id="CHEBI:30616"/>
    </ligand>
</feature>
<evidence type="ECO:0000256" key="1">
    <source>
        <dbReference type="ARBA" id="ARBA00004141"/>
    </source>
</evidence>
<dbReference type="PROSITE" id="PS00154">
    <property type="entry name" value="ATPASE_E1_E2"/>
    <property type="match status" value="1"/>
</dbReference>
<comment type="similarity">
    <text evidence="16">Belongs to the cation transport ATPase (P-type) (TC 3.A.3) family. Type IA subfamily.</text>
</comment>
<dbReference type="SFLD" id="SFLDG00002">
    <property type="entry name" value="C1.7:_P-type_atpase_like"/>
    <property type="match status" value="1"/>
</dbReference>
<dbReference type="FunFam" id="2.70.150.10:FF:000033">
    <property type="entry name" value="Potassium-transporting ATPase ATP-binding subunit"/>
    <property type="match status" value="1"/>
</dbReference>
<evidence type="ECO:0000256" key="7">
    <source>
        <dbReference type="ARBA" id="ARBA00022723"/>
    </source>
</evidence>
<keyword evidence="9 16" id="KW-0067">ATP-binding</keyword>
<gene>
    <name evidence="16 18" type="primary">kdpB</name>
    <name evidence="18" type="ORF">AB432_002285</name>
</gene>
<keyword evidence="14 16" id="KW-0406">Ion transport</keyword>